<protein>
    <submittedName>
        <fullName evidence="1">Uncharacterized protein</fullName>
    </submittedName>
</protein>
<dbReference type="Proteomes" id="UP000054350">
    <property type="component" value="Unassembled WGS sequence"/>
</dbReference>
<evidence type="ECO:0000313" key="2">
    <source>
        <dbReference type="Proteomes" id="UP000054350"/>
    </source>
</evidence>
<dbReference type="OrthoDB" id="2013972at2759"/>
<organism evidence="1 2">
    <name type="scientific">Allomyces macrogynus (strain ATCC 38327)</name>
    <name type="common">Allomyces javanicus var. macrogynus</name>
    <dbReference type="NCBI Taxonomy" id="578462"/>
    <lineage>
        <taxon>Eukaryota</taxon>
        <taxon>Fungi</taxon>
        <taxon>Fungi incertae sedis</taxon>
        <taxon>Blastocladiomycota</taxon>
        <taxon>Blastocladiomycetes</taxon>
        <taxon>Blastocladiales</taxon>
        <taxon>Blastocladiaceae</taxon>
        <taxon>Allomyces</taxon>
    </lineage>
</organism>
<name>A0A0L0TFA5_ALLM3</name>
<evidence type="ECO:0000313" key="1">
    <source>
        <dbReference type="EMBL" id="KNE73385.1"/>
    </source>
</evidence>
<accession>A0A0L0TFA5</accession>
<proteinExistence type="predicted"/>
<reference evidence="1 2" key="1">
    <citation type="submission" date="2009-11" db="EMBL/GenBank/DDBJ databases">
        <title>Annotation of Allomyces macrogynus ATCC 38327.</title>
        <authorList>
            <consortium name="The Broad Institute Genome Sequencing Platform"/>
            <person name="Russ C."/>
            <person name="Cuomo C."/>
            <person name="Burger G."/>
            <person name="Gray M.W."/>
            <person name="Holland P.W.H."/>
            <person name="King N."/>
            <person name="Lang F.B.F."/>
            <person name="Roger A.J."/>
            <person name="Ruiz-Trillo I."/>
            <person name="Young S.K."/>
            <person name="Zeng Q."/>
            <person name="Gargeya S."/>
            <person name="Fitzgerald M."/>
            <person name="Haas B."/>
            <person name="Abouelleil A."/>
            <person name="Alvarado L."/>
            <person name="Arachchi H.M."/>
            <person name="Berlin A."/>
            <person name="Chapman S.B."/>
            <person name="Gearin G."/>
            <person name="Goldberg J."/>
            <person name="Griggs A."/>
            <person name="Gujja S."/>
            <person name="Hansen M."/>
            <person name="Heiman D."/>
            <person name="Howarth C."/>
            <person name="Larimer J."/>
            <person name="Lui A."/>
            <person name="MacDonald P.J.P."/>
            <person name="McCowen C."/>
            <person name="Montmayeur A."/>
            <person name="Murphy C."/>
            <person name="Neiman D."/>
            <person name="Pearson M."/>
            <person name="Priest M."/>
            <person name="Roberts A."/>
            <person name="Saif S."/>
            <person name="Shea T."/>
            <person name="Sisk P."/>
            <person name="Stolte C."/>
            <person name="Sykes S."/>
            <person name="Wortman J."/>
            <person name="Nusbaum C."/>
            <person name="Birren B."/>
        </authorList>
    </citation>
    <scope>NUCLEOTIDE SEQUENCE [LARGE SCALE GENOMIC DNA]</scope>
    <source>
        <strain evidence="1 2">ATCC 38327</strain>
    </source>
</reference>
<keyword evidence="2" id="KW-1185">Reference proteome</keyword>
<reference evidence="2" key="2">
    <citation type="submission" date="2009-11" db="EMBL/GenBank/DDBJ databases">
        <title>The Genome Sequence of Allomyces macrogynus strain ATCC 38327.</title>
        <authorList>
            <consortium name="The Broad Institute Genome Sequencing Platform"/>
            <person name="Russ C."/>
            <person name="Cuomo C."/>
            <person name="Shea T."/>
            <person name="Young S.K."/>
            <person name="Zeng Q."/>
            <person name="Koehrsen M."/>
            <person name="Haas B."/>
            <person name="Borodovsky M."/>
            <person name="Guigo R."/>
            <person name="Alvarado L."/>
            <person name="Berlin A."/>
            <person name="Borenstein D."/>
            <person name="Chen Z."/>
            <person name="Engels R."/>
            <person name="Freedman E."/>
            <person name="Gellesch M."/>
            <person name="Goldberg J."/>
            <person name="Griggs A."/>
            <person name="Gujja S."/>
            <person name="Heiman D."/>
            <person name="Hepburn T."/>
            <person name="Howarth C."/>
            <person name="Jen D."/>
            <person name="Larson L."/>
            <person name="Lewis B."/>
            <person name="Mehta T."/>
            <person name="Park D."/>
            <person name="Pearson M."/>
            <person name="Roberts A."/>
            <person name="Saif S."/>
            <person name="Shenoy N."/>
            <person name="Sisk P."/>
            <person name="Stolte C."/>
            <person name="Sykes S."/>
            <person name="Walk T."/>
            <person name="White J."/>
            <person name="Yandava C."/>
            <person name="Burger G."/>
            <person name="Gray M.W."/>
            <person name="Holland P.W.H."/>
            <person name="King N."/>
            <person name="Lang F.B.F."/>
            <person name="Roger A.J."/>
            <person name="Ruiz-Trillo I."/>
            <person name="Lander E."/>
            <person name="Nusbaum C."/>
        </authorList>
    </citation>
    <scope>NUCLEOTIDE SEQUENCE [LARGE SCALE GENOMIC DNA]</scope>
    <source>
        <strain evidence="2">ATCC 38327</strain>
    </source>
</reference>
<dbReference type="VEuPathDB" id="FungiDB:AMAG_20777"/>
<gene>
    <name evidence="1" type="ORF">AMAG_20777</name>
</gene>
<dbReference type="EMBL" id="GG745400">
    <property type="protein sequence ID" value="KNE73385.1"/>
    <property type="molecule type" value="Genomic_DNA"/>
</dbReference>
<dbReference type="AlphaFoldDB" id="A0A0L0TFA5"/>
<sequence length="80" mass="8757">MANVNQCTFIVGKCHTVPTAPNTSNFNLIMGHSFGDISSNVSDWPILLEAHRDSGFRADVVRQLVKDGKALVSREVVTRS</sequence>